<name>A0A2V0QKF7_PSESF</name>
<evidence type="ECO:0000256" key="1">
    <source>
        <dbReference type="SAM" id="MobiDB-lite"/>
    </source>
</evidence>
<reference evidence="2 3" key="1">
    <citation type="submission" date="2018-04" db="EMBL/GenBank/DDBJ databases">
        <title>Draft genome sequence of Pseudomonas syringae pv. actinidiae biovar 1 strains isolated from kiwifruit in Kagawa prefecture.</title>
        <authorList>
            <person name="Tabuchi M."/>
            <person name="Saito M."/>
            <person name="Fujiwara S."/>
            <person name="Sasa N."/>
            <person name="Akimitsu K."/>
            <person name="Gomi K."/>
            <person name="Konishi-Sugita S."/>
            <person name="Hamano K."/>
            <person name="Kataoka I."/>
        </authorList>
    </citation>
    <scope>NUCLEOTIDE SEQUENCE [LARGE SCALE GENOMIC DNA]</scope>
    <source>
        <strain evidence="2 3">MAFF212206</strain>
    </source>
</reference>
<proteinExistence type="predicted"/>
<sequence>MTHSRLSPCDGSSVKKTGPGRPDRYVIRSCATTRVLLQTILQPVQISEALLPALMAGLDVDMPGLAQKPKLCTPMASHFNSALGADGRVVVGADNLRRKRQQIGRNRREVAQCRWAIRTFDIGRRNQQRALHLAKGFQRRELRPVRDRHATQAMSDKDHWRALRGNGALQLAHPVFTARFEPVGLFYACAVGQAVLPMGLPMIIRRPLPAWHDQIPDRLVMHGFASCMYAFMRRV</sequence>
<protein>
    <submittedName>
        <fullName evidence="2">Ribonuclease G or E</fullName>
    </submittedName>
</protein>
<dbReference type="Proteomes" id="UP000247480">
    <property type="component" value="Unassembled WGS sequence"/>
</dbReference>
<comment type="caution">
    <text evidence="2">The sequence shown here is derived from an EMBL/GenBank/DDBJ whole genome shotgun (WGS) entry which is preliminary data.</text>
</comment>
<gene>
    <name evidence="2" type="ORF">KPSA1_06938</name>
</gene>
<organism evidence="2 3">
    <name type="scientific">Pseudomonas syringae pv. actinidiae</name>
    <dbReference type="NCBI Taxonomy" id="103796"/>
    <lineage>
        <taxon>Bacteria</taxon>
        <taxon>Pseudomonadati</taxon>
        <taxon>Pseudomonadota</taxon>
        <taxon>Gammaproteobacteria</taxon>
        <taxon>Pseudomonadales</taxon>
        <taxon>Pseudomonadaceae</taxon>
        <taxon>Pseudomonas</taxon>
        <taxon>Pseudomonas syringae</taxon>
    </lineage>
</organism>
<dbReference type="EMBL" id="BGJZ01000352">
    <property type="protein sequence ID" value="GBH13449.1"/>
    <property type="molecule type" value="Genomic_DNA"/>
</dbReference>
<feature type="region of interest" description="Disordered" evidence="1">
    <location>
        <begin position="1"/>
        <end position="22"/>
    </location>
</feature>
<evidence type="ECO:0000313" key="3">
    <source>
        <dbReference type="Proteomes" id="UP000247480"/>
    </source>
</evidence>
<accession>A0A2V0QKF7</accession>
<dbReference type="AlphaFoldDB" id="A0A2V0QKF7"/>
<evidence type="ECO:0000313" key="2">
    <source>
        <dbReference type="EMBL" id="GBH13449.1"/>
    </source>
</evidence>